<gene>
    <name evidence="9" type="ORF">C4A77_09485</name>
</gene>
<dbReference type="RefSeq" id="WP_104031623.1">
    <property type="nucleotide sequence ID" value="NZ_JARMDU010000037.1"/>
</dbReference>
<organism evidence="9 10">
    <name type="scientific">Brevibacillus laterosporus</name>
    <name type="common">Bacillus laterosporus</name>
    <dbReference type="NCBI Taxonomy" id="1465"/>
    <lineage>
        <taxon>Bacteria</taxon>
        <taxon>Bacillati</taxon>
        <taxon>Bacillota</taxon>
        <taxon>Bacilli</taxon>
        <taxon>Bacillales</taxon>
        <taxon>Paenibacillaceae</taxon>
        <taxon>Brevibacillus</taxon>
    </lineage>
</organism>
<accession>A0AAP8QEM1</accession>
<keyword evidence="7 8" id="KW-0472">Membrane</keyword>
<evidence type="ECO:0000256" key="8">
    <source>
        <dbReference type="SAM" id="Phobius"/>
    </source>
</evidence>
<feature type="transmembrane region" description="Helical" evidence="8">
    <location>
        <begin position="26"/>
        <end position="50"/>
    </location>
</feature>
<keyword evidence="6 8" id="KW-1133">Transmembrane helix</keyword>
<keyword evidence="3" id="KW-0645">Protease</keyword>
<comment type="caution">
    <text evidence="9">The sequence shown here is derived from an EMBL/GenBank/DDBJ whole genome shotgun (WGS) entry which is preliminary data.</text>
</comment>
<dbReference type="InterPro" id="IPR036259">
    <property type="entry name" value="MFS_trans_sf"/>
</dbReference>
<dbReference type="Pfam" id="PF04647">
    <property type="entry name" value="AgrB"/>
    <property type="match status" value="1"/>
</dbReference>
<evidence type="ECO:0000256" key="4">
    <source>
        <dbReference type="ARBA" id="ARBA00022692"/>
    </source>
</evidence>
<reference evidence="9 10" key="1">
    <citation type="submission" date="2018-02" db="EMBL/GenBank/DDBJ databases">
        <title>Comparative analysis of genomes of three Brevibacillus laterosporus strains producers of potent antimicrobials isolated from silage.</title>
        <authorList>
            <person name="Kojic M."/>
            <person name="Miljkovic M."/>
            <person name="Studholme D."/>
            <person name="Filipic B."/>
        </authorList>
    </citation>
    <scope>NUCLEOTIDE SEQUENCE [LARGE SCALE GENOMIC DNA]</scope>
    <source>
        <strain evidence="9 10">BGSP11</strain>
    </source>
</reference>
<protein>
    <submittedName>
        <fullName evidence="9">Uncharacterized protein</fullName>
    </submittedName>
</protein>
<keyword evidence="5" id="KW-0378">Hydrolase</keyword>
<evidence type="ECO:0000256" key="7">
    <source>
        <dbReference type="ARBA" id="ARBA00023136"/>
    </source>
</evidence>
<evidence type="ECO:0000313" key="9">
    <source>
        <dbReference type="EMBL" id="PPB05761.1"/>
    </source>
</evidence>
<dbReference type="GO" id="GO:0006508">
    <property type="term" value="P:proteolysis"/>
    <property type="evidence" value="ECO:0007669"/>
    <property type="project" value="UniProtKB-KW"/>
</dbReference>
<dbReference type="GO" id="GO:0009372">
    <property type="term" value="P:quorum sensing"/>
    <property type="evidence" value="ECO:0007669"/>
    <property type="project" value="UniProtKB-KW"/>
</dbReference>
<keyword evidence="4 8" id="KW-0812">Transmembrane</keyword>
<keyword evidence="1" id="KW-1003">Cell membrane</keyword>
<feature type="transmembrane region" description="Helical" evidence="8">
    <location>
        <begin position="57"/>
        <end position="76"/>
    </location>
</feature>
<dbReference type="SUPFAM" id="SSF103473">
    <property type="entry name" value="MFS general substrate transporter"/>
    <property type="match status" value="1"/>
</dbReference>
<evidence type="ECO:0000256" key="2">
    <source>
        <dbReference type="ARBA" id="ARBA00022654"/>
    </source>
</evidence>
<dbReference type="EMBL" id="PRKQ01000009">
    <property type="protein sequence ID" value="PPB05761.1"/>
    <property type="molecule type" value="Genomic_DNA"/>
</dbReference>
<dbReference type="GO" id="GO:0008233">
    <property type="term" value="F:peptidase activity"/>
    <property type="evidence" value="ECO:0007669"/>
    <property type="project" value="UniProtKB-KW"/>
</dbReference>
<evidence type="ECO:0000256" key="6">
    <source>
        <dbReference type="ARBA" id="ARBA00022989"/>
    </source>
</evidence>
<evidence type="ECO:0000256" key="3">
    <source>
        <dbReference type="ARBA" id="ARBA00022670"/>
    </source>
</evidence>
<dbReference type="Proteomes" id="UP000239759">
    <property type="component" value="Unassembled WGS sequence"/>
</dbReference>
<evidence type="ECO:0000256" key="5">
    <source>
        <dbReference type="ARBA" id="ARBA00022801"/>
    </source>
</evidence>
<name>A0AAP8QEM1_BRELA</name>
<proteinExistence type="predicted"/>
<dbReference type="InterPro" id="IPR006741">
    <property type="entry name" value="AgrB"/>
</dbReference>
<dbReference type="GO" id="GO:0016020">
    <property type="term" value="C:membrane"/>
    <property type="evidence" value="ECO:0007669"/>
    <property type="project" value="InterPro"/>
</dbReference>
<dbReference type="AlphaFoldDB" id="A0AAP8QEM1"/>
<sequence length="110" mass="12394">MIDIIAKKIVGAIKRANPDETASIEVLQYALVILIGSFFTIIISLTIGAVTDKFKETALVLFSFALLRFFSGGYHFSTSYAVFINNKGNVFFFCKNVRESIHFVHFRYAV</sequence>
<evidence type="ECO:0000313" key="10">
    <source>
        <dbReference type="Proteomes" id="UP000239759"/>
    </source>
</evidence>
<keyword evidence="2" id="KW-0673">Quorum sensing</keyword>
<evidence type="ECO:0000256" key="1">
    <source>
        <dbReference type="ARBA" id="ARBA00022475"/>
    </source>
</evidence>